<organism evidence="2 3">
    <name type="scientific">Halopseudomonas salegens</name>
    <dbReference type="NCBI Taxonomy" id="1434072"/>
    <lineage>
        <taxon>Bacteria</taxon>
        <taxon>Pseudomonadati</taxon>
        <taxon>Pseudomonadota</taxon>
        <taxon>Gammaproteobacteria</taxon>
        <taxon>Pseudomonadales</taxon>
        <taxon>Pseudomonadaceae</taxon>
        <taxon>Halopseudomonas</taxon>
    </lineage>
</organism>
<feature type="region of interest" description="Disordered" evidence="1">
    <location>
        <begin position="1"/>
        <end position="21"/>
    </location>
</feature>
<dbReference type="AlphaFoldDB" id="A0A1H2HGE8"/>
<accession>A0A1H2HGE8</accession>
<protein>
    <submittedName>
        <fullName evidence="2">N-methylglutamate dehydrogenase subunit D</fullName>
    </submittedName>
</protein>
<evidence type="ECO:0000313" key="3">
    <source>
        <dbReference type="Proteomes" id="UP000243924"/>
    </source>
</evidence>
<dbReference type="EMBL" id="LT629787">
    <property type="protein sequence ID" value="SDU30914.1"/>
    <property type="molecule type" value="Genomic_DNA"/>
</dbReference>
<dbReference type="OrthoDB" id="9179874at2"/>
<dbReference type="Proteomes" id="UP000243924">
    <property type="component" value="Chromosome I"/>
</dbReference>
<evidence type="ECO:0000256" key="1">
    <source>
        <dbReference type="SAM" id="MobiDB-lite"/>
    </source>
</evidence>
<dbReference type="SUPFAM" id="SSF103025">
    <property type="entry name" value="Folate-binding domain"/>
    <property type="match status" value="1"/>
</dbReference>
<proteinExistence type="predicted"/>
<keyword evidence="3" id="KW-1185">Reference proteome</keyword>
<dbReference type="Gene3D" id="3.30.1360.120">
    <property type="entry name" value="Probable tRNA modification gtpase trme, domain 1"/>
    <property type="match status" value="1"/>
</dbReference>
<dbReference type="InterPro" id="IPR027266">
    <property type="entry name" value="TrmE/GcvT-like"/>
</dbReference>
<dbReference type="RefSeq" id="WP_092388492.1">
    <property type="nucleotide sequence ID" value="NZ_LT629787.1"/>
</dbReference>
<reference evidence="3" key="1">
    <citation type="submission" date="2016-10" db="EMBL/GenBank/DDBJ databases">
        <authorList>
            <person name="Varghese N."/>
            <person name="Submissions S."/>
        </authorList>
    </citation>
    <scope>NUCLEOTIDE SEQUENCE [LARGE SCALE GENOMIC DNA]</scope>
    <source>
        <strain evidence="3">CECT 8338</strain>
    </source>
</reference>
<sequence>MHASQPLVESPLHRYPAAESSSAGSRVQSSCSLSDWSLLPRVGFRGSDTPEDLSSQGYQLPEQANQACWQADGSLLLRLSAKEFMLLAASQRSADTIDQLEQGWQQSARRHYLLPRADSHAWLHLSGADVPQLMAKLCAIDLRAAAFAPLALVQTSVARNTAIVVNSSQGETPQFELLCDRATARYLCDVLVDGMAEFSGQVLAATSGWPD</sequence>
<dbReference type="STRING" id="1434072.SAMN05216210_3024"/>
<gene>
    <name evidence="2" type="ORF">SAMN05216210_3024</name>
</gene>
<name>A0A1H2HGE8_9GAMM</name>
<evidence type="ECO:0000313" key="2">
    <source>
        <dbReference type="EMBL" id="SDU30914.1"/>
    </source>
</evidence>